<keyword evidence="3" id="KW-0804">Transcription</keyword>
<feature type="region of interest" description="Disordered" evidence="5">
    <location>
        <begin position="1"/>
        <end position="22"/>
    </location>
</feature>
<dbReference type="InterPro" id="IPR011075">
    <property type="entry name" value="TetR_C"/>
</dbReference>
<dbReference type="InterPro" id="IPR009057">
    <property type="entry name" value="Homeodomain-like_sf"/>
</dbReference>
<sequence>MASKNIREEKPCGEKRGRGRPQSFDRSKALCAAMRLFWDRGYEGARFDDLIAAMGISPSSFYNAFGSKERLYQEAIDAYLEAAGTWFLRILHENADTRTAFEKLMLAAAMEFTREDLPAGCMISVSGTQGGPEQARLRDLMARQRALSEAALVERLRKGIADADLPAHTDAEGLAAFFSALFRGMAVQARDGASREKLLEIGRIGMLAWPADPFAVPAAGFQNPASPMNPASPLNTETDFR</sequence>
<keyword evidence="1" id="KW-0805">Transcription regulation</keyword>
<dbReference type="EMBL" id="CP152276">
    <property type="protein sequence ID" value="XAE44184.1"/>
    <property type="molecule type" value="Genomic_DNA"/>
</dbReference>
<dbReference type="PANTHER" id="PTHR47506">
    <property type="entry name" value="TRANSCRIPTIONAL REGULATORY PROTEIN"/>
    <property type="match status" value="1"/>
</dbReference>
<protein>
    <submittedName>
        <fullName evidence="7">TetR/AcrR family transcriptional regulator</fullName>
    </submittedName>
</protein>
<dbReference type="Pfam" id="PF00440">
    <property type="entry name" value="TetR_N"/>
    <property type="match status" value="1"/>
</dbReference>
<evidence type="ECO:0000256" key="3">
    <source>
        <dbReference type="ARBA" id="ARBA00023163"/>
    </source>
</evidence>
<proteinExistence type="predicted"/>
<name>A0ABZ3D9E5_9PROT</name>
<dbReference type="RefSeq" id="WP_342629487.1">
    <property type="nucleotide sequence ID" value="NZ_CP152276.1"/>
</dbReference>
<dbReference type="InterPro" id="IPR001647">
    <property type="entry name" value="HTH_TetR"/>
</dbReference>
<dbReference type="SUPFAM" id="SSF48498">
    <property type="entry name" value="Tetracyclin repressor-like, C-terminal domain"/>
    <property type="match status" value="1"/>
</dbReference>
<keyword evidence="8" id="KW-1185">Reference proteome</keyword>
<gene>
    <name evidence="7" type="ORF">AAC691_07050</name>
</gene>
<dbReference type="PRINTS" id="PR00455">
    <property type="entry name" value="HTHTETR"/>
</dbReference>
<dbReference type="Pfam" id="PF16925">
    <property type="entry name" value="TetR_C_13"/>
    <property type="match status" value="1"/>
</dbReference>
<evidence type="ECO:0000259" key="6">
    <source>
        <dbReference type="PROSITE" id="PS50977"/>
    </source>
</evidence>
<evidence type="ECO:0000313" key="8">
    <source>
        <dbReference type="Proteomes" id="UP001449795"/>
    </source>
</evidence>
<dbReference type="PANTHER" id="PTHR47506:SF1">
    <property type="entry name" value="HTH-TYPE TRANSCRIPTIONAL REGULATOR YJDC"/>
    <property type="match status" value="1"/>
</dbReference>
<organism evidence="7 8">
    <name type="scientific">Nguyenibacter vanlangensis</name>
    <dbReference type="NCBI Taxonomy" id="1216886"/>
    <lineage>
        <taxon>Bacteria</taxon>
        <taxon>Pseudomonadati</taxon>
        <taxon>Pseudomonadota</taxon>
        <taxon>Alphaproteobacteria</taxon>
        <taxon>Acetobacterales</taxon>
        <taxon>Acetobacteraceae</taxon>
        <taxon>Nguyenibacter</taxon>
    </lineage>
</organism>
<feature type="DNA-binding region" description="H-T-H motif" evidence="4">
    <location>
        <begin position="46"/>
        <end position="65"/>
    </location>
</feature>
<dbReference type="Gene3D" id="1.10.10.60">
    <property type="entry name" value="Homeodomain-like"/>
    <property type="match status" value="1"/>
</dbReference>
<dbReference type="Gene3D" id="1.10.357.10">
    <property type="entry name" value="Tetracycline Repressor, domain 2"/>
    <property type="match status" value="1"/>
</dbReference>
<evidence type="ECO:0000313" key="7">
    <source>
        <dbReference type="EMBL" id="XAE44184.1"/>
    </source>
</evidence>
<feature type="compositionally biased region" description="Basic and acidic residues" evidence="5">
    <location>
        <begin position="1"/>
        <end position="16"/>
    </location>
</feature>
<evidence type="ECO:0000256" key="1">
    <source>
        <dbReference type="ARBA" id="ARBA00023015"/>
    </source>
</evidence>
<evidence type="ECO:0000256" key="5">
    <source>
        <dbReference type="SAM" id="MobiDB-lite"/>
    </source>
</evidence>
<evidence type="ECO:0000256" key="4">
    <source>
        <dbReference type="PROSITE-ProRule" id="PRU00335"/>
    </source>
</evidence>
<evidence type="ECO:0000256" key="2">
    <source>
        <dbReference type="ARBA" id="ARBA00023125"/>
    </source>
</evidence>
<keyword evidence="2 4" id="KW-0238">DNA-binding</keyword>
<reference evidence="7 8" key="1">
    <citation type="submission" date="2024-04" db="EMBL/GenBank/DDBJ databases">
        <title>Complete genome sequence of Nguyenibacter vanlangesis HBCM-1154, a strain capable of nitrogen fixation, IAA production, and phosphorus solubilization isolated from sugarcane soil.</title>
        <authorList>
            <person name="MY HANH P."/>
        </authorList>
    </citation>
    <scope>NUCLEOTIDE SEQUENCE [LARGE SCALE GENOMIC DNA]</scope>
    <source>
        <strain evidence="7 8">HBCM 1154</strain>
    </source>
</reference>
<feature type="domain" description="HTH tetR-type" evidence="6">
    <location>
        <begin position="23"/>
        <end position="83"/>
    </location>
</feature>
<accession>A0ABZ3D9E5</accession>
<dbReference type="Proteomes" id="UP001449795">
    <property type="component" value="Chromosome"/>
</dbReference>
<dbReference type="SUPFAM" id="SSF46689">
    <property type="entry name" value="Homeodomain-like"/>
    <property type="match status" value="1"/>
</dbReference>
<dbReference type="PROSITE" id="PS50977">
    <property type="entry name" value="HTH_TETR_2"/>
    <property type="match status" value="1"/>
</dbReference>
<dbReference type="InterPro" id="IPR036271">
    <property type="entry name" value="Tet_transcr_reg_TetR-rel_C_sf"/>
</dbReference>